<comment type="subunit">
    <text evidence="1">Homotetramer. Forms an RuvA(8)-RuvB(12)-Holliday junction (HJ) complex. HJ DNA is sandwiched between 2 RuvA tetramers; dsDNA enters through RuvA and exits via RuvB. An RuvB hexamer assembles on each DNA strand where it exits the tetramer. Each RuvB hexamer is contacted by two RuvA subunits (via domain III) on 2 adjacent RuvB subunits; this complex drives branch migration. In the full resolvosome a probable DNA-RuvA(4)-RuvB(12)-RuvC(2) complex forms which resolves the HJ.</text>
</comment>
<dbReference type="EMBL" id="JJOA01000008">
    <property type="protein sequence ID" value="KEA59656.1"/>
    <property type="molecule type" value="Genomic_DNA"/>
</dbReference>
<dbReference type="InterPro" id="IPR036267">
    <property type="entry name" value="RuvA_C_sf"/>
</dbReference>
<evidence type="ECO:0000313" key="2">
    <source>
        <dbReference type="EMBL" id="KEA59656.1"/>
    </source>
</evidence>
<keyword evidence="2" id="KW-0347">Helicase</keyword>
<dbReference type="Gene3D" id="2.40.50.140">
    <property type="entry name" value="Nucleic acid-binding proteins"/>
    <property type="match status" value="1"/>
</dbReference>
<dbReference type="GO" id="GO:0005524">
    <property type="term" value="F:ATP binding"/>
    <property type="evidence" value="ECO:0007669"/>
    <property type="project" value="InterPro"/>
</dbReference>
<dbReference type="InterPro" id="IPR003583">
    <property type="entry name" value="Hlx-hairpin-Hlx_DNA-bd_motif"/>
</dbReference>
<dbReference type="InterPro" id="IPR000085">
    <property type="entry name" value="RuvA"/>
</dbReference>
<keyword evidence="2" id="KW-0547">Nucleotide-binding</keyword>
<keyword evidence="1" id="KW-0227">DNA damage</keyword>
<dbReference type="SUPFAM" id="SSF47781">
    <property type="entry name" value="RuvA domain 2-like"/>
    <property type="match status" value="1"/>
</dbReference>
<comment type="caution">
    <text evidence="2">The sequence shown here is derived from an EMBL/GenBank/DDBJ whole genome shotgun (WGS) entry which is preliminary data.</text>
</comment>
<feature type="region of interest" description="Domain III" evidence="1">
    <location>
        <begin position="147"/>
        <end position="193"/>
    </location>
</feature>
<dbReference type="Pfam" id="PF14520">
    <property type="entry name" value="HHH_5"/>
    <property type="match status" value="1"/>
</dbReference>
<dbReference type="InterPro" id="IPR010994">
    <property type="entry name" value="RuvA_2-like"/>
</dbReference>
<keyword evidence="1" id="KW-0963">Cytoplasm</keyword>
<dbReference type="SUPFAM" id="SSF46929">
    <property type="entry name" value="DNA helicase RuvA subunit, C-terminal domain"/>
    <property type="match status" value="1"/>
</dbReference>
<keyword evidence="2" id="KW-0378">Hydrolase</keyword>
<keyword evidence="1" id="KW-0238">DNA-binding</keyword>
<keyword evidence="2" id="KW-0067">ATP-binding</keyword>
<dbReference type="GO" id="GO:0009379">
    <property type="term" value="C:Holliday junction helicase complex"/>
    <property type="evidence" value="ECO:0007669"/>
    <property type="project" value="InterPro"/>
</dbReference>
<comment type="caution">
    <text evidence="1">Lacks conserved residue(s) required for the propagation of feature annotation.</text>
</comment>
<dbReference type="GO" id="GO:0009378">
    <property type="term" value="F:four-way junction helicase activity"/>
    <property type="evidence" value="ECO:0007669"/>
    <property type="project" value="InterPro"/>
</dbReference>
<sequence length="193" mass="20425">MIGRIAGILLEKNPPHLLVDCNGVGYEIDVPMSTFYNLPQTGERIVLLTQQIVREDAHLLYGFLTPQERTTFRELLKITGIGARMALAVLSGMSVQELAQAVTMQDAARLTRLPGIGKKTAERLLLELKGKLGADLGALAGAASPSDHATDILNALLALGYSEKEGLAAIKNVPAGTGVSEGIKLALKALSKA</sequence>
<keyword evidence="1" id="KW-0234">DNA repair</keyword>
<comment type="function">
    <text evidence="1">The RuvA-RuvB-RuvC complex processes Holliday junction (HJ) DNA during genetic recombination and DNA repair, while the RuvA-RuvB complex plays an important role in the rescue of blocked DNA replication forks via replication fork reversal (RFR). RuvA specifically binds to HJ cruciform DNA, conferring on it an open structure. The RuvB hexamer acts as an ATP-dependent pump, pulling dsDNA into and through the RuvAB complex. HJ branch migration allows RuvC to scan DNA until it finds its consensus sequence, where it cleaves and resolves the cruciform DNA.</text>
</comment>
<dbReference type="SMART" id="SM00278">
    <property type="entry name" value="HhH1"/>
    <property type="match status" value="2"/>
</dbReference>
<dbReference type="OrthoDB" id="5293449at2"/>
<dbReference type="GO" id="GO:0000400">
    <property type="term" value="F:four-way junction DNA binding"/>
    <property type="evidence" value="ECO:0007669"/>
    <property type="project" value="UniProtKB-UniRule"/>
</dbReference>
<dbReference type="HAMAP" id="MF_00031">
    <property type="entry name" value="DNA_HJ_migration_RuvA"/>
    <property type="match status" value="1"/>
</dbReference>
<dbReference type="GeneID" id="62010073"/>
<comment type="subcellular location">
    <subcellularLocation>
        <location evidence="1">Cytoplasm</location>
    </subcellularLocation>
</comment>
<dbReference type="RefSeq" id="WP_031402135.1">
    <property type="nucleotide sequence ID" value="NZ_LNCR01000001.1"/>
</dbReference>
<dbReference type="InterPro" id="IPR012340">
    <property type="entry name" value="NA-bd_OB-fold"/>
</dbReference>
<reference evidence="2" key="1">
    <citation type="submission" date="2014-04" db="EMBL/GenBank/DDBJ databases">
        <title>In planta biocontrol of soil-borne Fusarium wilt of banana through a plant endophytic bacterium, Burkholderia cenocepacia 869T2.</title>
        <authorList>
            <person name="Ho Y.-N."/>
            <person name="Chiang H.-M."/>
            <person name="Chao C.-P."/>
            <person name="Su C.-C."/>
            <person name="Hsu H.-F."/>
            <person name="Guo C.-T."/>
            <person name="Hsieh J.-L."/>
            <person name="Huang C.-C."/>
        </authorList>
    </citation>
    <scope>NUCLEOTIDE SEQUENCE [LARGE SCALE GENOMIC DNA]</scope>
    <source>
        <strain evidence="2">869T2</strain>
    </source>
</reference>
<dbReference type="GO" id="GO:0005737">
    <property type="term" value="C:cytoplasm"/>
    <property type="evidence" value="ECO:0007669"/>
    <property type="project" value="UniProtKB-SubCell"/>
</dbReference>
<dbReference type="GO" id="GO:0048476">
    <property type="term" value="C:Holliday junction resolvase complex"/>
    <property type="evidence" value="ECO:0007669"/>
    <property type="project" value="UniProtKB-UniRule"/>
</dbReference>
<dbReference type="SUPFAM" id="SSF50249">
    <property type="entry name" value="Nucleic acid-binding proteins"/>
    <property type="match status" value="1"/>
</dbReference>
<keyword evidence="1" id="KW-0233">DNA recombination</keyword>
<accession>A0A071MT25</accession>
<evidence type="ECO:0000256" key="1">
    <source>
        <dbReference type="HAMAP-Rule" id="MF_00031"/>
    </source>
</evidence>
<protein>
    <recommendedName>
        <fullName evidence="1">Holliday junction branch migration complex subunit RuvA</fullName>
    </recommendedName>
</protein>
<dbReference type="NCBIfam" id="TIGR00084">
    <property type="entry name" value="ruvA"/>
    <property type="match status" value="1"/>
</dbReference>
<dbReference type="Gene3D" id="1.10.8.10">
    <property type="entry name" value="DNA helicase RuvA subunit, C-terminal domain"/>
    <property type="match status" value="1"/>
</dbReference>
<dbReference type="InterPro" id="IPR011114">
    <property type="entry name" value="RuvA_C"/>
</dbReference>
<dbReference type="Pfam" id="PF01330">
    <property type="entry name" value="RuvA_N"/>
    <property type="match status" value="1"/>
</dbReference>
<comment type="domain">
    <text evidence="1">Has three domains with a flexible linker between the domains II and III and assumes an 'L' shape. Domain III is highly mobile and contacts RuvB.</text>
</comment>
<dbReference type="STRING" id="95486.DM40_1385"/>
<organism evidence="2">
    <name type="scientific">Burkholderia cenocepacia</name>
    <dbReference type="NCBI Taxonomy" id="95486"/>
    <lineage>
        <taxon>Bacteria</taxon>
        <taxon>Pseudomonadati</taxon>
        <taxon>Pseudomonadota</taxon>
        <taxon>Betaproteobacteria</taxon>
        <taxon>Burkholderiales</taxon>
        <taxon>Burkholderiaceae</taxon>
        <taxon>Burkholderia</taxon>
        <taxon>Burkholderia cepacia complex</taxon>
    </lineage>
</organism>
<proteinExistence type="inferred from homology"/>
<dbReference type="Pfam" id="PF07499">
    <property type="entry name" value="RuvA_C"/>
    <property type="match status" value="1"/>
</dbReference>
<dbReference type="GO" id="GO:0006310">
    <property type="term" value="P:DNA recombination"/>
    <property type="evidence" value="ECO:0007669"/>
    <property type="project" value="UniProtKB-UniRule"/>
</dbReference>
<name>A0A071MT25_9BURK</name>
<dbReference type="GO" id="GO:0006281">
    <property type="term" value="P:DNA repair"/>
    <property type="evidence" value="ECO:0007669"/>
    <property type="project" value="UniProtKB-UniRule"/>
</dbReference>
<dbReference type="Gene3D" id="1.10.150.20">
    <property type="entry name" value="5' to 3' exonuclease, C-terminal subdomain"/>
    <property type="match status" value="1"/>
</dbReference>
<feature type="region of interest" description="Domain I" evidence="1">
    <location>
        <begin position="1"/>
        <end position="64"/>
    </location>
</feature>
<comment type="similarity">
    <text evidence="1">Belongs to the RuvA family.</text>
</comment>
<dbReference type="CDD" id="cd14332">
    <property type="entry name" value="UBA_RuvA_C"/>
    <property type="match status" value="1"/>
</dbReference>
<dbReference type="GeneID" id="300974312"/>
<dbReference type="InterPro" id="IPR013849">
    <property type="entry name" value="DNA_helicase_Holl-junc_RuvA_I"/>
</dbReference>
<gene>
    <name evidence="1" type="primary">ruvA</name>
    <name evidence="2" type="ORF">DT99_08565</name>
</gene>
<dbReference type="AlphaFoldDB" id="A0A071MT25"/>